<dbReference type="OrthoDB" id="9973206at2759"/>
<gene>
    <name evidence="2" type="ORF">MENT_LOCUS22788</name>
</gene>
<accession>A0A6V7V8M4</accession>
<dbReference type="EMBL" id="CAJEWN010000182">
    <property type="protein sequence ID" value="CAD2171326.1"/>
    <property type="molecule type" value="Genomic_DNA"/>
</dbReference>
<reference evidence="2 3" key="1">
    <citation type="submission" date="2020-08" db="EMBL/GenBank/DDBJ databases">
        <authorList>
            <person name="Koutsovoulos G."/>
            <person name="Danchin GJ E."/>
        </authorList>
    </citation>
    <scope>NUCLEOTIDE SEQUENCE [LARGE SCALE GENOMIC DNA]</scope>
</reference>
<feature type="coiled-coil region" evidence="1">
    <location>
        <begin position="101"/>
        <end position="128"/>
    </location>
</feature>
<protein>
    <submittedName>
        <fullName evidence="2">Uncharacterized protein</fullName>
    </submittedName>
</protein>
<proteinExistence type="predicted"/>
<name>A0A6V7V8M4_MELEN</name>
<evidence type="ECO:0000313" key="3">
    <source>
        <dbReference type="Proteomes" id="UP000580250"/>
    </source>
</evidence>
<evidence type="ECO:0000256" key="1">
    <source>
        <dbReference type="SAM" id="Coils"/>
    </source>
</evidence>
<dbReference type="Proteomes" id="UP000580250">
    <property type="component" value="Unassembled WGS sequence"/>
</dbReference>
<evidence type="ECO:0000313" key="2">
    <source>
        <dbReference type="EMBL" id="CAD2171326.1"/>
    </source>
</evidence>
<keyword evidence="1" id="KW-0175">Coiled coil</keyword>
<organism evidence="2 3">
    <name type="scientific">Meloidogyne enterolobii</name>
    <name type="common">Root-knot nematode worm</name>
    <name type="synonym">Meloidogyne mayaguensis</name>
    <dbReference type="NCBI Taxonomy" id="390850"/>
    <lineage>
        <taxon>Eukaryota</taxon>
        <taxon>Metazoa</taxon>
        <taxon>Ecdysozoa</taxon>
        <taxon>Nematoda</taxon>
        <taxon>Chromadorea</taxon>
        <taxon>Rhabditida</taxon>
        <taxon>Tylenchina</taxon>
        <taxon>Tylenchomorpha</taxon>
        <taxon>Tylenchoidea</taxon>
        <taxon>Meloidogynidae</taxon>
        <taxon>Meloidogyninae</taxon>
        <taxon>Meloidogyne</taxon>
    </lineage>
</organism>
<dbReference type="AlphaFoldDB" id="A0A6V7V8M4"/>
<sequence>MTSFYIILPSNTNVDGNRTNSFRVRLPRKLQFNSEWYVGLTVMVYPHSWPSIGTSTDQFVTVTWQSGEVVRVAVPSGNLTNPQQLKESLDRSLSEGCETFAENLRVTEMEYKKQLKELKNKIKRSEHLKSENEIYEGLLSDFNSSLDENTKKLLSETGFEPWLQVYRKPGIACAFDFHSYKNRFSLFVGRKYVKKVEITEQLAYILGFDKTVLNESTIAKFMPDMSGGVSSFHVYAPGLIEPMVIGDVTAPVLRIVTIRGKQDEIIEEQFLSVQYHKLLVKEIAEILIEIRTAGGVLMPFQYGTCTLTLHFKKSAYF</sequence>
<comment type="caution">
    <text evidence="2">The sequence shown here is derived from an EMBL/GenBank/DDBJ whole genome shotgun (WGS) entry which is preliminary data.</text>
</comment>